<protein>
    <recommendedName>
        <fullName evidence="2">Teichoic acid biosynthesis protein</fullName>
    </recommendedName>
</protein>
<gene>
    <name evidence="1" type="ORF">ENW48_05850</name>
</gene>
<evidence type="ECO:0000313" key="1">
    <source>
        <dbReference type="EMBL" id="HGZ11723.1"/>
    </source>
</evidence>
<comment type="caution">
    <text evidence="1">The sequence shown here is derived from an EMBL/GenBank/DDBJ whole genome shotgun (WGS) entry which is preliminary data.</text>
</comment>
<dbReference type="Pfam" id="PF13528">
    <property type="entry name" value="Glyco_trans_1_3"/>
    <property type="match status" value="1"/>
</dbReference>
<dbReference type="SUPFAM" id="SSF53756">
    <property type="entry name" value="UDP-Glycosyltransferase/glycogen phosphorylase"/>
    <property type="match status" value="1"/>
</dbReference>
<sequence>MARVLYGVHGSLHGHAMRALALARHFSEHEFLFVTHGQGAKVLKPEFSVVEIPGPLTVYQNHGVALGPTVVQSLTHLWLRKARLREVFQVVKDFKPDVTLSDYDYLVARASRQAGIPCLSVDHQHVITFCQHHLPWRHRPAYLQLALVIRVLFTQASHYLMISFFRPPLKPGVQARLAPPLLRESVLHRHPRSGDHVLVYQSVPPFPGFFQLLRQIPHPVMVYGFHQNRREGNLIFKENSEAGFLDDLAACRYVICAGSHTLTSEALYYGKPVLALPFRGAFEQVLNALYLEKLNYGRGLYRLPPPREALAAFEARLPEYAEAISHGEFWGNDEVFARVGEFIRERGQVAW</sequence>
<name>A0A7C5ER01_9BACT</name>
<evidence type="ECO:0008006" key="2">
    <source>
        <dbReference type="Google" id="ProtNLM"/>
    </source>
</evidence>
<proteinExistence type="predicted"/>
<accession>A0A7C5ER01</accession>
<dbReference type="Gene3D" id="3.40.50.2000">
    <property type="entry name" value="Glycogen Phosphorylase B"/>
    <property type="match status" value="1"/>
</dbReference>
<organism evidence="1">
    <name type="scientific">Desulfobacca acetoxidans</name>
    <dbReference type="NCBI Taxonomy" id="60893"/>
    <lineage>
        <taxon>Bacteria</taxon>
        <taxon>Pseudomonadati</taxon>
        <taxon>Thermodesulfobacteriota</taxon>
        <taxon>Desulfobaccia</taxon>
        <taxon>Desulfobaccales</taxon>
        <taxon>Desulfobaccaceae</taxon>
        <taxon>Desulfobacca</taxon>
    </lineage>
</organism>
<dbReference type="AlphaFoldDB" id="A0A7C5ER01"/>
<dbReference type="EMBL" id="DTKJ01000042">
    <property type="protein sequence ID" value="HGZ11723.1"/>
    <property type="molecule type" value="Genomic_DNA"/>
</dbReference>
<reference evidence="1" key="1">
    <citation type="journal article" date="2020" name="mSystems">
        <title>Genome- and Community-Level Interaction Insights into Carbon Utilization and Element Cycling Functions of Hydrothermarchaeota in Hydrothermal Sediment.</title>
        <authorList>
            <person name="Zhou Z."/>
            <person name="Liu Y."/>
            <person name="Xu W."/>
            <person name="Pan J."/>
            <person name="Luo Z.H."/>
            <person name="Li M."/>
        </authorList>
    </citation>
    <scope>NUCLEOTIDE SEQUENCE [LARGE SCALE GENOMIC DNA]</scope>
    <source>
        <strain evidence="1">SpSt-853</strain>
    </source>
</reference>